<name>A0AAD9E2M2_9TELE</name>
<feature type="region of interest" description="Disordered" evidence="1">
    <location>
        <begin position="99"/>
        <end position="135"/>
    </location>
</feature>
<evidence type="ECO:0000313" key="2">
    <source>
        <dbReference type="EMBL" id="KAK1802069.1"/>
    </source>
</evidence>
<sequence>MSGRSRAPSDFPPTNRLSKCQTGFGSGGACFPLPALGPPASQCSAIVGALLGLCFSPRSQRLLCKVSRRCQHCPLPTSVTRPFYRSLLKERENERVRVRQHTRGRGAASLRAAGEARRVAERHGTVGSSPEGWGTEQVTELLPGADALPNATTPCGRIFSVPPFSSCVVLGVWSLQRLSSAKSNIWDSSEGLRQTTREKEEERERARERAREQARE</sequence>
<keyword evidence="3" id="KW-1185">Reference proteome</keyword>
<feature type="compositionally biased region" description="Basic and acidic residues" evidence="1">
    <location>
        <begin position="114"/>
        <end position="124"/>
    </location>
</feature>
<reference evidence="2" key="1">
    <citation type="submission" date="2023-03" db="EMBL/GenBank/DDBJ databases">
        <title>Electrophorus voltai genome.</title>
        <authorList>
            <person name="Bian C."/>
        </authorList>
    </citation>
    <scope>NUCLEOTIDE SEQUENCE</scope>
    <source>
        <strain evidence="2">CB-2022</strain>
        <tissue evidence="2">Muscle</tissue>
    </source>
</reference>
<comment type="caution">
    <text evidence="2">The sequence shown here is derived from an EMBL/GenBank/DDBJ whole genome shotgun (WGS) entry which is preliminary data.</text>
</comment>
<dbReference type="AlphaFoldDB" id="A0AAD9E2M2"/>
<organism evidence="2 3">
    <name type="scientific">Electrophorus voltai</name>
    <dbReference type="NCBI Taxonomy" id="2609070"/>
    <lineage>
        <taxon>Eukaryota</taxon>
        <taxon>Metazoa</taxon>
        <taxon>Chordata</taxon>
        <taxon>Craniata</taxon>
        <taxon>Vertebrata</taxon>
        <taxon>Euteleostomi</taxon>
        <taxon>Actinopterygii</taxon>
        <taxon>Neopterygii</taxon>
        <taxon>Teleostei</taxon>
        <taxon>Ostariophysi</taxon>
        <taxon>Gymnotiformes</taxon>
        <taxon>Gymnotoidei</taxon>
        <taxon>Gymnotidae</taxon>
        <taxon>Electrophorus</taxon>
    </lineage>
</organism>
<proteinExistence type="predicted"/>
<evidence type="ECO:0000313" key="3">
    <source>
        <dbReference type="Proteomes" id="UP001239994"/>
    </source>
</evidence>
<dbReference type="PROSITE" id="PS51257">
    <property type="entry name" value="PROKAR_LIPOPROTEIN"/>
    <property type="match status" value="1"/>
</dbReference>
<dbReference type="Proteomes" id="UP001239994">
    <property type="component" value="Unassembled WGS sequence"/>
</dbReference>
<feature type="region of interest" description="Disordered" evidence="1">
    <location>
        <begin position="184"/>
        <end position="216"/>
    </location>
</feature>
<feature type="compositionally biased region" description="Basic and acidic residues" evidence="1">
    <location>
        <begin position="195"/>
        <end position="216"/>
    </location>
</feature>
<dbReference type="EMBL" id="JAROKS010000007">
    <property type="protein sequence ID" value="KAK1802069.1"/>
    <property type="molecule type" value="Genomic_DNA"/>
</dbReference>
<accession>A0AAD9E2M2</accession>
<gene>
    <name evidence="2" type="ORF">P4O66_004371</name>
</gene>
<evidence type="ECO:0000256" key="1">
    <source>
        <dbReference type="SAM" id="MobiDB-lite"/>
    </source>
</evidence>
<protein>
    <submittedName>
        <fullName evidence="2">Uncharacterized protein</fullName>
    </submittedName>
</protein>